<evidence type="ECO:0000256" key="4">
    <source>
        <dbReference type="ARBA" id="ARBA00023136"/>
    </source>
</evidence>
<feature type="compositionally biased region" description="Polar residues" evidence="6">
    <location>
        <begin position="370"/>
        <end position="384"/>
    </location>
</feature>
<dbReference type="PANTHER" id="PTHR33048">
    <property type="entry name" value="PTH11-LIKE INTEGRAL MEMBRANE PROTEIN (AFU_ORTHOLOGUE AFUA_5G11245)"/>
    <property type="match status" value="1"/>
</dbReference>
<evidence type="ECO:0000256" key="1">
    <source>
        <dbReference type="ARBA" id="ARBA00004141"/>
    </source>
</evidence>
<keyword evidence="9" id="KW-1185">Reference proteome</keyword>
<feature type="compositionally biased region" description="Basic and acidic residues" evidence="6">
    <location>
        <begin position="356"/>
        <end position="367"/>
    </location>
</feature>
<dbReference type="Proteomes" id="UP001369815">
    <property type="component" value="Unassembled WGS sequence"/>
</dbReference>
<name>A0AAX6MQI1_9PEZI</name>
<dbReference type="PANTHER" id="PTHR33048:SF42">
    <property type="entry name" value="INTEGRAL MEMBRANE PROTEIN"/>
    <property type="match status" value="1"/>
</dbReference>
<feature type="compositionally biased region" description="Basic and acidic residues" evidence="6">
    <location>
        <begin position="42"/>
        <end position="52"/>
    </location>
</feature>
<evidence type="ECO:0000256" key="5">
    <source>
        <dbReference type="ARBA" id="ARBA00038359"/>
    </source>
</evidence>
<feature type="domain" description="Rhodopsin" evidence="7">
    <location>
        <begin position="600"/>
        <end position="688"/>
    </location>
</feature>
<comment type="similarity">
    <text evidence="5">Belongs to the SAT4 family.</text>
</comment>
<proteinExistence type="inferred from homology"/>
<comment type="subcellular location">
    <subcellularLocation>
        <location evidence="1">Membrane</location>
        <topology evidence="1">Multi-pass membrane protein</topology>
    </subcellularLocation>
</comment>
<reference evidence="8 9" key="1">
    <citation type="journal article" date="2024" name="Front Chem Biol">
        <title>Unveiling the potential of Daldinia eschscholtzii MFLUCC 19-0629 through bioactivity and bioinformatics studies for enhanced sustainable agriculture production.</title>
        <authorList>
            <person name="Brooks S."/>
            <person name="Weaver J.A."/>
            <person name="Klomchit A."/>
            <person name="Alharthi S.A."/>
            <person name="Onlamun T."/>
            <person name="Nurani R."/>
            <person name="Vong T.K."/>
            <person name="Alberti F."/>
            <person name="Greco C."/>
        </authorList>
    </citation>
    <scope>NUCLEOTIDE SEQUENCE [LARGE SCALE GENOMIC DNA]</scope>
    <source>
        <strain evidence="8">MFLUCC 19-0629</strain>
    </source>
</reference>
<feature type="compositionally biased region" description="Acidic residues" evidence="6">
    <location>
        <begin position="67"/>
        <end position="91"/>
    </location>
</feature>
<dbReference type="Pfam" id="PF20684">
    <property type="entry name" value="Fung_rhodopsin"/>
    <property type="match status" value="1"/>
</dbReference>
<feature type="region of interest" description="Disordered" evidence="6">
    <location>
        <begin position="744"/>
        <end position="787"/>
    </location>
</feature>
<dbReference type="InterPro" id="IPR052337">
    <property type="entry name" value="SAT4-like"/>
</dbReference>
<keyword evidence="4" id="KW-0472">Membrane</keyword>
<accession>A0AAX6MQI1</accession>
<evidence type="ECO:0000313" key="8">
    <source>
        <dbReference type="EMBL" id="KAK6954879.1"/>
    </source>
</evidence>
<keyword evidence="3" id="KW-1133">Transmembrane helix</keyword>
<feature type="region of interest" description="Disordered" evidence="6">
    <location>
        <begin position="355"/>
        <end position="392"/>
    </location>
</feature>
<feature type="region of interest" description="Disordered" evidence="6">
    <location>
        <begin position="1"/>
        <end position="98"/>
    </location>
</feature>
<evidence type="ECO:0000259" key="7">
    <source>
        <dbReference type="Pfam" id="PF20684"/>
    </source>
</evidence>
<comment type="caution">
    <text evidence="8">The sequence shown here is derived from an EMBL/GenBank/DDBJ whole genome shotgun (WGS) entry which is preliminary data.</text>
</comment>
<dbReference type="EMBL" id="JBANMG010000003">
    <property type="protein sequence ID" value="KAK6954879.1"/>
    <property type="molecule type" value="Genomic_DNA"/>
</dbReference>
<evidence type="ECO:0000256" key="2">
    <source>
        <dbReference type="ARBA" id="ARBA00022692"/>
    </source>
</evidence>
<feature type="compositionally biased region" description="Low complexity" evidence="6">
    <location>
        <begin position="1"/>
        <end position="13"/>
    </location>
</feature>
<dbReference type="InterPro" id="IPR049326">
    <property type="entry name" value="Rhodopsin_dom_fungi"/>
</dbReference>
<evidence type="ECO:0000256" key="3">
    <source>
        <dbReference type="ARBA" id="ARBA00022989"/>
    </source>
</evidence>
<organism evidence="8 9">
    <name type="scientific">Daldinia eschscholtzii</name>
    <dbReference type="NCBI Taxonomy" id="292717"/>
    <lineage>
        <taxon>Eukaryota</taxon>
        <taxon>Fungi</taxon>
        <taxon>Dikarya</taxon>
        <taxon>Ascomycota</taxon>
        <taxon>Pezizomycotina</taxon>
        <taxon>Sordariomycetes</taxon>
        <taxon>Xylariomycetidae</taxon>
        <taxon>Xylariales</taxon>
        <taxon>Hypoxylaceae</taxon>
        <taxon>Daldinia</taxon>
    </lineage>
</organism>
<protein>
    <recommendedName>
        <fullName evidence="7">Rhodopsin domain-containing protein</fullName>
    </recommendedName>
</protein>
<dbReference type="GO" id="GO:0016020">
    <property type="term" value="C:membrane"/>
    <property type="evidence" value="ECO:0007669"/>
    <property type="project" value="UniProtKB-SubCell"/>
</dbReference>
<gene>
    <name evidence="8" type="ORF">Daesc_002506</name>
</gene>
<keyword evidence="2" id="KW-0812">Transmembrane</keyword>
<dbReference type="AlphaFoldDB" id="A0AAX6MQI1"/>
<evidence type="ECO:0000256" key="6">
    <source>
        <dbReference type="SAM" id="MobiDB-lite"/>
    </source>
</evidence>
<sequence>MPPKRASSGASTSAKKKAKTSSDEPPRSKRWSAVSGSANADADYKTTWENPDKWYSFVTICPPPGSNDDEDDDEDEDGNDEENNGDEDEESSRDGSKCGRKGCVCFKPVSENPDHPWIVSKAGYRKYQTQHIHLSLRDPDNFDMYTYNDHAGYGCLELVQNLILDYVEAAERGWREQWAVCEGLALWLLHPASGIMMMVDDGEFVEETMRLVGRMFLDMLAKLDGMGLVGDATDVKSLGTIMSIYLDIASEVREVGVLEGEDEDDEGVDRKVFQPSEFDEAILSYANRRGVTLQGPKNIDELTANLHGEVHLPKKNAKDPWGFTASLKSYEKEYAKEKRHTIGGDDLDITTWTSSQRKEASYNHKDPLTTPFSKEQRASTTRQRALSGGSLRDMQSRRISYITIRGAQDPYPCLVQRSLYTTSIWSMILTYPSVNIRGHPLYEELYPYEKSLYSPEIGQAFTLHGRKRTYTSEQPTHTWCRPPGKRRDMGSHQPFYCFLGTSSILQTQNRPGAMVGRLGFDSIVARSYSLGGRNFILRLGNMEQDVLCYNALSNCRSSTKDSASSDYDLDEYNYLRQLDTPVGTVPASEDDMGFSRRRTYSAVMDFVLAALPWPIIIKLRIRTSEKIGISVAMSMGLCAGITSIVKCTKFSVLRNDDFGDSVFELAIWSVAEIATTIMAASIPVLRCALMHEAAGSIRLTRPLTFIRDRSQKVASKVRSNNPSLSASRRSKMVMSPDNFVSEERAALGSEDGIPKMDGSHVQLTRNGVDDAIDPELERGSLSDPPWV</sequence>
<evidence type="ECO:0000313" key="9">
    <source>
        <dbReference type="Proteomes" id="UP001369815"/>
    </source>
</evidence>